<organism evidence="1 2">
    <name type="scientific">Pleurodeles waltl</name>
    <name type="common">Iberian ribbed newt</name>
    <dbReference type="NCBI Taxonomy" id="8319"/>
    <lineage>
        <taxon>Eukaryota</taxon>
        <taxon>Metazoa</taxon>
        <taxon>Chordata</taxon>
        <taxon>Craniata</taxon>
        <taxon>Vertebrata</taxon>
        <taxon>Euteleostomi</taxon>
        <taxon>Amphibia</taxon>
        <taxon>Batrachia</taxon>
        <taxon>Caudata</taxon>
        <taxon>Salamandroidea</taxon>
        <taxon>Salamandridae</taxon>
        <taxon>Pleurodelinae</taxon>
        <taxon>Pleurodeles</taxon>
    </lineage>
</organism>
<gene>
    <name evidence="1" type="ORF">NDU88_007177</name>
</gene>
<sequence length="139" mass="16302">MEALFTSLINYLHLVKKDLSVDLREVLWNIEELGDRVTVVEDHESGRDEEVEWLHQEVPRLKEQHINVQIHAEDFENRSWRNNIRIIGVLTHAKGTDFEVYLKASSAISWVALKTWRLSWIAPTMWAPRDSKGNRLQTS</sequence>
<protein>
    <submittedName>
        <fullName evidence="1">Uncharacterized protein</fullName>
    </submittedName>
</protein>
<proteinExistence type="predicted"/>
<dbReference type="EMBL" id="JANPWB010000006">
    <property type="protein sequence ID" value="KAJ1181978.1"/>
    <property type="molecule type" value="Genomic_DNA"/>
</dbReference>
<keyword evidence="2" id="KW-1185">Reference proteome</keyword>
<accession>A0AAV7TZQ0</accession>
<dbReference type="AlphaFoldDB" id="A0AAV7TZQ0"/>
<evidence type="ECO:0000313" key="2">
    <source>
        <dbReference type="Proteomes" id="UP001066276"/>
    </source>
</evidence>
<name>A0AAV7TZQ0_PLEWA</name>
<dbReference type="Proteomes" id="UP001066276">
    <property type="component" value="Chromosome 3_2"/>
</dbReference>
<evidence type="ECO:0000313" key="1">
    <source>
        <dbReference type="EMBL" id="KAJ1181978.1"/>
    </source>
</evidence>
<comment type="caution">
    <text evidence="1">The sequence shown here is derived from an EMBL/GenBank/DDBJ whole genome shotgun (WGS) entry which is preliminary data.</text>
</comment>
<reference evidence="1" key="1">
    <citation type="journal article" date="2022" name="bioRxiv">
        <title>Sequencing and chromosome-scale assembly of the giantPleurodeles waltlgenome.</title>
        <authorList>
            <person name="Brown T."/>
            <person name="Elewa A."/>
            <person name="Iarovenko S."/>
            <person name="Subramanian E."/>
            <person name="Araus A.J."/>
            <person name="Petzold A."/>
            <person name="Susuki M."/>
            <person name="Suzuki K.-i.T."/>
            <person name="Hayashi T."/>
            <person name="Toyoda A."/>
            <person name="Oliveira C."/>
            <person name="Osipova E."/>
            <person name="Leigh N.D."/>
            <person name="Simon A."/>
            <person name="Yun M.H."/>
        </authorList>
    </citation>
    <scope>NUCLEOTIDE SEQUENCE</scope>
    <source>
        <strain evidence="1">20211129_DDA</strain>
        <tissue evidence="1">Liver</tissue>
    </source>
</reference>